<keyword evidence="1" id="KW-0808">Transferase</keyword>
<name>A0A0D6DWW4_9LACT</name>
<dbReference type="PANTHER" id="PTHR38451:SF1">
    <property type="entry name" value="TRNA (ADENINE(22)-N(1))-METHYLTRANSFERASE"/>
    <property type="match status" value="1"/>
</dbReference>
<evidence type="ECO:0000313" key="1">
    <source>
        <dbReference type="EMBL" id="CEN28249.1"/>
    </source>
</evidence>
<organism evidence="1 2">
    <name type="scientific">Pseudolactococcus piscium MKFS47</name>
    <dbReference type="NCBI Taxonomy" id="297352"/>
    <lineage>
        <taxon>Bacteria</taxon>
        <taxon>Bacillati</taxon>
        <taxon>Bacillota</taxon>
        <taxon>Bacilli</taxon>
        <taxon>Lactobacillales</taxon>
        <taxon>Streptococcaceae</taxon>
        <taxon>Pseudolactococcus</taxon>
    </lineage>
</organism>
<gene>
    <name evidence="1" type="ORF">LACPI_1049</name>
</gene>
<dbReference type="GO" id="GO:0032259">
    <property type="term" value="P:methylation"/>
    <property type="evidence" value="ECO:0007669"/>
    <property type="project" value="UniProtKB-KW"/>
</dbReference>
<dbReference type="STRING" id="1364.LP2241_30038"/>
<dbReference type="HOGENOM" id="CLU_071037_0_1_9"/>
<dbReference type="PIRSF" id="PIRSF018637">
    <property type="entry name" value="TrmK"/>
    <property type="match status" value="1"/>
</dbReference>
<dbReference type="EMBL" id="LN774769">
    <property type="protein sequence ID" value="CEN28249.1"/>
    <property type="molecule type" value="Genomic_DNA"/>
</dbReference>
<dbReference type="RefSeq" id="WP_047915415.1">
    <property type="nucleotide sequence ID" value="NZ_LN774769.1"/>
</dbReference>
<dbReference type="GO" id="GO:0160105">
    <property type="term" value="F:tRNA (adenine(22)-N1)-methyltransferase activity"/>
    <property type="evidence" value="ECO:0007669"/>
    <property type="project" value="InterPro"/>
</dbReference>
<accession>A0A0D6DWW4</accession>
<dbReference type="Proteomes" id="UP000033166">
    <property type="component" value="Chromosome I"/>
</dbReference>
<protein>
    <submittedName>
        <fullName evidence="1">tRNA (Adenine(22)-N(1))-methyltransferase</fullName>
    </submittedName>
</protein>
<dbReference type="InterPro" id="IPR029063">
    <property type="entry name" value="SAM-dependent_MTases_sf"/>
</dbReference>
<dbReference type="InterPro" id="IPR006901">
    <property type="entry name" value="TrmK"/>
</dbReference>
<dbReference type="KEGG" id="lpk:LACPI_1049"/>
<reference evidence="2" key="1">
    <citation type="submission" date="2015-01" db="EMBL/GenBank/DDBJ databases">
        <authorList>
            <person name="Andreevskaya M."/>
        </authorList>
    </citation>
    <scope>NUCLEOTIDE SEQUENCE [LARGE SCALE GENOMIC DNA]</scope>
    <source>
        <strain evidence="2">MKFS47</strain>
    </source>
</reference>
<dbReference type="Pfam" id="PF04816">
    <property type="entry name" value="TrmK"/>
    <property type="match status" value="1"/>
</dbReference>
<sequence>MKYEKLSIRLQEVGEFVPQDAVLLDIGSDHAYLPIHLVRMGRIKSAIAGEVVQGPYDSAKSNVVDFGLSDSITVRLASGLAAFDPEIDSVDTITIAGMGGHLIADILGEGQEKLAQISRLILQPNNGEWYLRNWLQAHQFQISHEMILTENDKLYEIIVACPSKILIELSEDDLRFGPILRREKSEVFRLKWQSELRAHQAILSQIPVSAADKRQEFLDKIAKIEEVLDVSK</sequence>
<proteinExistence type="predicted"/>
<dbReference type="AlphaFoldDB" id="A0A0D6DWW4"/>
<dbReference type="PANTHER" id="PTHR38451">
    <property type="entry name" value="TRNA (ADENINE(22)-N(1))-METHYLTRANSFERASE"/>
    <property type="match status" value="1"/>
</dbReference>
<evidence type="ECO:0000313" key="2">
    <source>
        <dbReference type="Proteomes" id="UP000033166"/>
    </source>
</evidence>
<dbReference type="Gene3D" id="1.10.287.1890">
    <property type="match status" value="1"/>
</dbReference>
<dbReference type="SUPFAM" id="SSF53335">
    <property type="entry name" value="S-adenosyl-L-methionine-dependent methyltransferases"/>
    <property type="match status" value="1"/>
</dbReference>
<dbReference type="Gene3D" id="3.40.50.150">
    <property type="entry name" value="Vaccinia Virus protein VP39"/>
    <property type="match status" value="1"/>
</dbReference>
<keyword evidence="1" id="KW-0489">Methyltransferase</keyword>